<dbReference type="Proteomes" id="UP000636264">
    <property type="component" value="Unassembled WGS sequence"/>
</dbReference>
<name>A0A916S3I8_9HYPH</name>
<keyword evidence="2" id="KW-1185">Reference proteome</keyword>
<evidence type="ECO:0000313" key="2">
    <source>
        <dbReference type="Proteomes" id="UP000636264"/>
    </source>
</evidence>
<dbReference type="EMBL" id="BMIF01000022">
    <property type="protein sequence ID" value="GGA81652.1"/>
    <property type="molecule type" value="Genomic_DNA"/>
</dbReference>
<sequence length="77" mass="8637">MPFVRPGGDILLRLDGWPKVQRALAVIDAVEALGLDPADTSPDYWRHAHNRLTANLEPSAYTPERHAAWIGRRRIAP</sequence>
<evidence type="ECO:0000313" key="1">
    <source>
        <dbReference type="EMBL" id="GGA81652.1"/>
    </source>
</evidence>
<accession>A0A916S3I8</accession>
<gene>
    <name evidence="1" type="ORF">GCM10011385_39870</name>
</gene>
<evidence type="ECO:0008006" key="3">
    <source>
        <dbReference type="Google" id="ProtNLM"/>
    </source>
</evidence>
<dbReference type="Pfam" id="PF11000">
    <property type="entry name" value="DUF2840"/>
    <property type="match status" value="1"/>
</dbReference>
<protein>
    <recommendedName>
        <fullName evidence="3">DUF2840 domain-containing protein</fullName>
    </recommendedName>
</protein>
<dbReference type="InterPro" id="IPR021263">
    <property type="entry name" value="DUF2840"/>
</dbReference>
<reference evidence="1" key="2">
    <citation type="submission" date="2020-09" db="EMBL/GenBank/DDBJ databases">
        <authorList>
            <person name="Sun Q."/>
            <person name="Zhou Y."/>
        </authorList>
    </citation>
    <scope>NUCLEOTIDE SEQUENCE</scope>
    <source>
        <strain evidence="1">CGMCC 1.15320</strain>
    </source>
</reference>
<reference evidence="1" key="1">
    <citation type="journal article" date="2014" name="Int. J. Syst. Evol. Microbiol.">
        <title>Complete genome sequence of Corynebacterium casei LMG S-19264T (=DSM 44701T), isolated from a smear-ripened cheese.</title>
        <authorList>
            <consortium name="US DOE Joint Genome Institute (JGI-PGF)"/>
            <person name="Walter F."/>
            <person name="Albersmeier A."/>
            <person name="Kalinowski J."/>
            <person name="Ruckert C."/>
        </authorList>
    </citation>
    <scope>NUCLEOTIDE SEQUENCE</scope>
    <source>
        <strain evidence="1">CGMCC 1.15320</strain>
    </source>
</reference>
<dbReference type="AlphaFoldDB" id="A0A916S3I8"/>
<proteinExistence type="predicted"/>
<comment type="caution">
    <text evidence="1">The sequence shown here is derived from an EMBL/GenBank/DDBJ whole genome shotgun (WGS) entry which is preliminary data.</text>
</comment>
<organism evidence="1 2">
    <name type="scientific">Nitratireductor aestuarii</name>
    <dbReference type="NCBI Taxonomy" id="1735103"/>
    <lineage>
        <taxon>Bacteria</taxon>
        <taxon>Pseudomonadati</taxon>
        <taxon>Pseudomonadota</taxon>
        <taxon>Alphaproteobacteria</taxon>
        <taxon>Hyphomicrobiales</taxon>
        <taxon>Phyllobacteriaceae</taxon>
        <taxon>Nitratireductor</taxon>
    </lineage>
</organism>